<dbReference type="InterPro" id="IPR011008">
    <property type="entry name" value="Dimeric_a/b-barrel"/>
</dbReference>
<proteinExistence type="predicted"/>
<gene>
    <name evidence="2" type="ORF">UE95_027125</name>
</gene>
<dbReference type="AlphaFoldDB" id="A0ABD4UKR4"/>
<dbReference type="PANTHER" id="PTHR33336">
    <property type="entry name" value="QUINOL MONOOXYGENASE YGIN-RELATED"/>
    <property type="match status" value="1"/>
</dbReference>
<reference evidence="2 3" key="2">
    <citation type="journal article" date="2017" name="Front. Microbiol.">
        <title>Genomics Reveals a Unique Clone of Burkholderia cenocepacia Harboring an Actively Excising Novel Genomic Island.</title>
        <authorList>
            <person name="Patil P.P."/>
            <person name="Mali S."/>
            <person name="Midha S."/>
            <person name="Gautam V."/>
            <person name="Dash L."/>
            <person name="Kumar S."/>
            <person name="Shastri J."/>
            <person name="Singhal L."/>
            <person name="Patil P.B."/>
        </authorList>
    </citation>
    <scope>NUCLEOTIDE SEQUENCE [LARGE SCALE GENOMIC DNA]</scope>
    <source>
        <strain evidence="2 3">BC-19</strain>
    </source>
</reference>
<keyword evidence="2" id="KW-0560">Oxidoreductase</keyword>
<dbReference type="EMBL" id="JYMX02000026">
    <property type="protein sequence ID" value="MCW3714965.1"/>
    <property type="molecule type" value="Genomic_DNA"/>
</dbReference>
<dbReference type="Pfam" id="PF03992">
    <property type="entry name" value="ABM"/>
    <property type="match status" value="1"/>
</dbReference>
<accession>A0ABD4UKR4</accession>
<protein>
    <submittedName>
        <fullName evidence="2">Antibiotic biosynthesis monooxygenase</fullName>
    </submittedName>
</protein>
<keyword evidence="2" id="KW-0503">Monooxygenase</keyword>
<dbReference type="Proteomes" id="UP000191686">
    <property type="component" value="Unassembled WGS sequence"/>
</dbReference>
<evidence type="ECO:0000313" key="3">
    <source>
        <dbReference type="Proteomes" id="UP000191686"/>
    </source>
</evidence>
<dbReference type="InterPro" id="IPR007138">
    <property type="entry name" value="ABM_dom"/>
</dbReference>
<dbReference type="Gene3D" id="3.30.70.100">
    <property type="match status" value="1"/>
</dbReference>
<evidence type="ECO:0000259" key="1">
    <source>
        <dbReference type="PROSITE" id="PS51725"/>
    </source>
</evidence>
<comment type="caution">
    <text evidence="2">The sequence shown here is derived from an EMBL/GenBank/DDBJ whole genome shotgun (WGS) entry which is preliminary data.</text>
</comment>
<evidence type="ECO:0000313" key="2">
    <source>
        <dbReference type="EMBL" id="MCW3714965.1"/>
    </source>
</evidence>
<dbReference type="SUPFAM" id="SSF54909">
    <property type="entry name" value="Dimeric alpha+beta barrel"/>
    <property type="match status" value="1"/>
</dbReference>
<reference evidence="2 3" key="1">
    <citation type="journal article" date="2017" name="Front. Microbiol.">
        <title>Genomics reveals a unique clone of Burkholderia cenocepacia harbouring an actively excising novel genomic island.</title>
        <authorList>
            <person name="Patil P."/>
            <person name="Mali S."/>
            <person name="Midha S."/>
            <person name="Gautam V."/>
            <person name="Dash L."/>
            <person name="Kumar S."/>
            <person name="Shastri J."/>
            <person name="Singhal L."/>
            <person name="Patil P.B."/>
        </authorList>
    </citation>
    <scope>NUCLEOTIDE SEQUENCE [LARGE SCALE GENOMIC DNA]</scope>
    <source>
        <strain evidence="2 3">BC-19</strain>
    </source>
</reference>
<dbReference type="GO" id="GO:0004497">
    <property type="term" value="F:monooxygenase activity"/>
    <property type="evidence" value="ECO:0007669"/>
    <property type="project" value="UniProtKB-KW"/>
</dbReference>
<dbReference type="PANTHER" id="PTHR33336:SF3">
    <property type="entry name" value="ABM DOMAIN-CONTAINING PROTEIN"/>
    <property type="match status" value="1"/>
</dbReference>
<dbReference type="InterPro" id="IPR050744">
    <property type="entry name" value="AI-2_Isomerase_LsrG"/>
</dbReference>
<feature type="domain" description="ABM" evidence="1">
    <location>
        <begin position="22"/>
        <end position="112"/>
    </location>
</feature>
<dbReference type="RefSeq" id="WP_080323196.1">
    <property type="nucleotide sequence ID" value="NZ_JYMX02000026.1"/>
</dbReference>
<sequence>MEVVDTIRSFIIRLQGGTVKELFILVGLKARPGKEDELRRDLVSVVEPSRKEDGNIRYELFVDRNDAGRFVFVEHWASIEQREKHHQESTHIQHFHANGVKNVEQTEFSFFLERLVD</sequence>
<organism evidence="2 3">
    <name type="scientific">Burkholderia cenocepacia</name>
    <dbReference type="NCBI Taxonomy" id="95486"/>
    <lineage>
        <taxon>Bacteria</taxon>
        <taxon>Pseudomonadati</taxon>
        <taxon>Pseudomonadota</taxon>
        <taxon>Betaproteobacteria</taxon>
        <taxon>Burkholderiales</taxon>
        <taxon>Burkholderiaceae</taxon>
        <taxon>Burkholderia</taxon>
        <taxon>Burkholderia cepacia complex</taxon>
    </lineage>
</organism>
<dbReference type="PROSITE" id="PS51725">
    <property type="entry name" value="ABM"/>
    <property type="match status" value="1"/>
</dbReference>
<name>A0ABD4UKR4_9BURK</name>